<protein>
    <submittedName>
        <fullName evidence="1">Uncharacterized protein</fullName>
    </submittedName>
</protein>
<evidence type="ECO:0000313" key="1">
    <source>
        <dbReference type="EMBL" id="CEL05817.1"/>
    </source>
</evidence>
<dbReference type="EMBL" id="CDMC01000005">
    <property type="protein sequence ID" value="CEL05817.1"/>
    <property type="molecule type" value="Genomic_DNA"/>
</dbReference>
<accession>A0A0U5C9U7</accession>
<dbReference type="OMA" id="HWALHLH"/>
<dbReference type="InterPro" id="IPR046670">
    <property type="entry name" value="DUF6540"/>
</dbReference>
<proteinExistence type="predicted"/>
<keyword evidence="2" id="KW-1185">Reference proteome</keyword>
<gene>
    <name evidence="1" type="ORF">ASPCAL06930</name>
</gene>
<reference evidence="2" key="1">
    <citation type="journal article" date="2016" name="Genome Announc.">
        <title>Draft genome sequences of fungus Aspergillus calidoustus.</title>
        <authorList>
            <person name="Horn F."/>
            <person name="Linde J."/>
            <person name="Mattern D.J."/>
            <person name="Walther G."/>
            <person name="Guthke R."/>
            <person name="Scherlach K."/>
            <person name="Martin K."/>
            <person name="Brakhage A.A."/>
            <person name="Petzke L."/>
            <person name="Valiante V."/>
        </authorList>
    </citation>
    <scope>NUCLEOTIDE SEQUENCE [LARGE SCALE GENOMIC DNA]</scope>
    <source>
        <strain evidence="2">SF006504</strain>
    </source>
</reference>
<dbReference type="Pfam" id="PF20174">
    <property type="entry name" value="DUF6540"/>
    <property type="match status" value="1"/>
</dbReference>
<name>A0A0U5C9U7_ASPCI</name>
<dbReference type="Proteomes" id="UP000054771">
    <property type="component" value="Unassembled WGS sequence"/>
</dbReference>
<dbReference type="AlphaFoldDB" id="A0A0U5C9U7"/>
<organism evidence="1 2">
    <name type="scientific">Aspergillus calidoustus</name>
    <dbReference type="NCBI Taxonomy" id="454130"/>
    <lineage>
        <taxon>Eukaryota</taxon>
        <taxon>Fungi</taxon>
        <taxon>Dikarya</taxon>
        <taxon>Ascomycota</taxon>
        <taxon>Pezizomycotina</taxon>
        <taxon>Eurotiomycetes</taxon>
        <taxon>Eurotiomycetidae</taxon>
        <taxon>Eurotiales</taxon>
        <taxon>Aspergillaceae</taxon>
        <taxon>Aspergillus</taxon>
        <taxon>Aspergillus subgen. Nidulantes</taxon>
    </lineage>
</organism>
<sequence length="131" mass="15248">MAPSLYVVFYRPRYGNYKHWALQLESDTLSIIFEVVGQHPHFQRNVVNAEPERSGSFTGKLFVGTISDSDIQRVKDTAKSVPVDNETVEWDCQDYVLEMLDQLQEDYVLDEEDEDYQEARKELRSKRGAII</sequence>
<dbReference type="OrthoDB" id="37659at2759"/>
<evidence type="ECO:0000313" key="2">
    <source>
        <dbReference type="Proteomes" id="UP000054771"/>
    </source>
</evidence>